<evidence type="ECO:0000313" key="10">
    <source>
        <dbReference type="Proteomes" id="UP000633136"/>
    </source>
</evidence>
<dbReference type="InterPro" id="IPR004872">
    <property type="entry name" value="Lipoprotein_NlpA"/>
</dbReference>
<dbReference type="CDD" id="cd13597">
    <property type="entry name" value="PBP2_lipoprotein_Tp32"/>
    <property type="match status" value="1"/>
</dbReference>
<evidence type="ECO:0000313" key="9">
    <source>
        <dbReference type="EMBL" id="GGE75506.1"/>
    </source>
</evidence>
<organism evidence="9 10">
    <name type="scientific">Nesterenkonia cremea</name>
    <dbReference type="NCBI Taxonomy" id="1882340"/>
    <lineage>
        <taxon>Bacteria</taxon>
        <taxon>Bacillati</taxon>
        <taxon>Actinomycetota</taxon>
        <taxon>Actinomycetes</taxon>
        <taxon>Micrococcales</taxon>
        <taxon>Micrococcaceae</taxon>
        <taxon>Nesterenkonia</taxon>
    </lineage>
</organism>
<evidence type="ECO:0000256" key="2">
    <source>
        <dbReference type="ARBA" id="ARBA00022729"/>
    </source>
</evidence>
<keyword evidence="3" id="KW-0472">Membrane</keyword>
<dbReference type="SUPFAM" id="SSF53850">
    <property type="entry name" value="Periplasmic binding protein-like II"/>
    <property type="match status" value="1"/>
</dbReference>
<keyword evidence="2 8" id="KW-0732">Signal</keyword>
<dbReference type="GO" id="GO:0016020">
    <property type="term" value="C:membrane"/>
    <property type="evidence" value="ECO:0007669"/>
    <property type="project" value="UniProtKB-SubCell"/>
</dbReference>
<keyword evidence="5 6" id="KW-0449">Lipoprotein</keyword>
<sequence length="285" mass="30965">MSHTRTHRRLSLAAASAATLALTSCGLAGGDDESTIGEAEDGITTLTVGASPAPHAAILEFVDENLAEEAGLDLEIEEFDDYQIPNEALNDGDLNANFFQHEPWFDSEVEENGYDIVRFEDVHIEPFALYSSQHEDVEDLPDGATIALNNDPSNQARGLVLLQEAGLITLAEGINVDTATFNDVEDNPQSFEFTEADASSLTRTLDDVDAAVINGNFALEAGLTPAEDGLLVESAEDNPYANFLAARSVDEDHEAIQTLDELLRSDEVREYIEETWQDDEVVAAF</sequence>
<reference evidence="9" key="2">
    <citation type="submission" date="2020-09" db="EMBL/GenBank/DDBJ databases">
        <authorList>
            <person name="Sun Q."/>
            <person name="Zhou Y."/>
        </authorList>
    </citation>
    <scope>NUCLEOTIDE SEQUENCE</scope>
    <source>
        <strain evidence="9">CGMCC 1.15388</strain>
    </source>
</reference>
<comment type="similarity">
    <text evidence="6">Belongs to the nlpA lipoprotein family.</text>
</comment>
<gene>
    <name evidence="9" type="ORF">GCM10011401_23520</name>
</gene>
<dbReference type="EMBL" id="BMIS01000012">
    <property type="protein sequence ID" value="GGE75506.1"/>
    <property type="molecule type" value="Genomic_DNA"/>
</dbReference>
<feature type="signal peptide" evidence="8">
    <location>
        <begin position="1"/>
        <end position="28"/>
    </location>
</feature>
<evidence type="ECO:0000256" key="5">
    <source>
        <dbReference type="ARBA" id="ARBA00023288"/>
    </source>
</evidence>
<evidence type="ECO:0000256" key="1">
    <source>
        <dbReference type="ARBA" id="ARBA00004635"/>
    </source>
</evidence>
<feature type="lipid moiety-binding region" description="S-diacylglycerol cysteine" evidence="7">
    <location>
        <position position="25"/>
    </location>
</feature>
<dbReference type="RefSeq" id="WP_188685958.1">
    <property type="nucleotide sequence ID" value="NZ_BMIS01000012.1"/>
</dbReference>
<evidence type="ECO:0000256" key="6">
    <source>
        <dbReference type="PIRNR" id="PIRNR002854"/>
    </source>
</evidence>
<dbReference type="PANTHER" id="PTHR30429:SF0">
    <property type="entry name" value="METHIONINE-BINDING LIPOPROTEIN METQ"/>
    <property type="match status" value="1"/>
</dbReference>
<feature type="chain" id="PRO_5039620112" description="Lipoprotein" evidence="8">
    <location>
        <begin position="29"/>
        <end position="285"/>
    </location>
</feature>
<name>A0A917AVH1_9MICC</name>
<keyword evidence="4" id="KW-0564">Palmitate</keyword>
<comment type="caution">
    <text evidence="9">The sequence shown here is derived from an EMBL/GenBank/DDBJ whole genome shotgun (WGS) entry which is preliminary data.</text>
</comment>
<dbReference type="PROSITE" id="PS51257">
    <property type="entry name" value="PROKAR_LIPOPROTEIN"/>
    <property type="match status" value="1"/>
</dbReference>
<dbReference type="AlphaFoldDB" id="A0A917AVH1"/>
<evidence type="ECO:0000256" key="3">
    <source>
        <dbReference type="ARBA" id="ARBA00023136"/>
    </source>
</evidence>
<dbReference type="Proteomes" id="UP000633136">
    <property type="component" value="Unassembled WGS sequence"/>
</dbReference>
<dbReference type="PANTHER" id="PTHR30429">
    <property type="entry name" value="D-METHIONINE-BINDING LIPOPROTEIN METQ"/>
    <property type="match status" value="1"/>
</dbReference>
<reference evidence="9" key="1">
    <citation type="journal article" date="2014" name="Int. J. Syst. Evol. Microbiol.">
        <title>Complete genome sequence of Corynebacterium casei LMG S-19264T (=DSM 44701T), isolated from a smear-ripened cheese.</title>
        <authorList>
            <consortium name="US DOE Joint Genome Institute (JGI-PGF)"/>
            <person name="Walter F."/>
            <person name="Albersmeier A."/>
            <person name="Kalinowski J."/>
            <person name="Ruckert C."/>
        </authorList>
    </citation>
    <scope>NUCLEOTIDE SEQUENCE</scope>
    <source>
        <strain evidence="9">CGMCC 1.15388</strain>
    </source>
</reference>
<dbReference type="Pfam" id="PF03180">
    <property type="entry name" value="Lipoprotein_9"/>
    <property type="match status" value="1"/>
</dbReference>
<proteinExistence type="inferred from homology"/>
<keyword evidence="10" id="KW-1185">Reference proteome</keyword>
<evidence type="ECO:0000256" key="4">
    <source>
        <dbReference type="ARBA" id="ARBA00023139"/>
    </source>
</evidence>
<dbReference type="PIRSF" id="PIRSF002854">
    <property type="entry name" value="MetQ"/>
    <property type="match status" value="1"/>
</dbReference>
<comment type="subcellular location">
    <subcellularLocation>
        <location evidence="1">Membrane</location>
        <topology evidence="1">Lipid-anchor</topology>
    </subcellularLocation>
</comment>
<dbReference type="Gene3D" id="3.40.190.10">
    <property type="entry name" value="Periplasmic binding protein-like II"/>
    <property type="match status" value="2"/>
</dbReference>
<evidence type="ECO:0000256" key="7">
    <source>
        <dbReference type="PIRSR" id="PIRSR002854-1"/>
    </source>
</evidence>
<protein>
    <recommendedName>
        <fullName evidence="6">Lipoprotein</fullName>
    </recommendedName>
</protein>
<evidence type="ECO:0000256" key="8">
    <source>
        <dbReference type="SAM" id="SignalP"/>
    </source>
</evidence>
<accession>A0A917AVH1</accession>